<dbReference type="AlphaFoldDB" id="A0A9W6I2M4"/>
<sequence>MAEAFLAGRLGEEAVRSWGRRRGERAATGALGQWRHEGDDARHGAMWPRIAEGNSACMAFTSTQETNSVKTYWFSRFLS</sequence>
<protein>
    <submittedName>
        <fullName evidence="1">Uncharacterized protein</fullName>
    </submittedName>
</protein>
<dbReference type="EMBL" id="BSEV01000009">
    <property type="protein sequence ID" value="GLK10907.1"/>
    <property type="molecule type" value="Genomic_DNA"/>
</dbReference>
<gene>
    <name evidence="1" type="ORF">GCM10017600_43130</name>
</gene>
<name>A0A9W6I2M4_9ACTN</name>
<evidence type="ECO:0000313" key="2">
    <source>
        <dbReference type="Proteomes" id="UP001143474"/>
    </source>
</evidence>
<dbReference type="Proteomes" id="UP001143474">
    <property type="component" value="Unassembled WGS sequence"/>
</dbReference>
<comment type="caution">
    <text evidence="1">The sequence shown here is derived from an EMBL/GenBank/DDBJ whole genome shotgun (WGS) entry which is preliminary data.</text>
</comment>
<dbReference type="RefSeq" id="WP_271219309.1">
    <property type="nucleotide sequence ID" value="NZ_BAAAVD010000008.1"/>
</dbReference>
<accession>A0A9W6I2M4</accession>
<organism evidence="1 2">
    <name type="scientific">Streptosporangium carneum</name>
    <dbReference type="NCBI Taxonomy" id="47481"/>
    <lineage>
        <taxon>Bacteria</taxon>
        <taxon>Bacillati</taxon>
        <taxon>Actinomycetota</taxon>
        <taxon>Actinomycetes</taxon>
        <taxon>Streptosporangiales</taxon>
        <taxon>Streptosporangiaceae</taxon>
        <taxon>Streptosporangium</taxon>
    </lineage>
</organism>
<reference evidence="1" key="1">
    <citation type="journal article" date="2014" name="Int. J. Syst. Evol. Microbiol.">
        <title>Complete genome sequence of Corynebacterium casei LMG S-19264T (=DSM 44701T), isolated from a smear-ripened cheese.</title>
        <authorList>
            <consortium name="US DOE Joint Genome Institute (JGI-PGF)"/>
            <person name="Walter F."/>
            <person name="Albersmeier A."/>
            <person name="Kalinowski J."/>
            <person name="Ruckert C."/>
        </authorList>
    </citation>
    <scope>NUCLEOTIDE SEQUENCE</scope>
    <source>
        <strain evidence="1">VKM Ac-2007</strain>
    </source>
</reference>
<proteinExistence type="predicted"/>
<reference evidence="1" key="2">
    <citation type="submission" date="2023-01" db="EMBL/GenBank/DDBJ databases">
        <authorList>
            <person name="Sun Q."/>
            <person name="Evtushenko L."/>
        </authorList>
    </citation>
    <scope>NUCLEOTIDE SEQUENCE</scope>
    <source>
        <strain evidence="1">VKM Ac-2007</strain>
    </source>
</reference>
<keyword evidence="2" id="KW-1185">Reference proteome</keyword>
<evidence type="ECO:0000313" key="1">
    <source>
        <dbReference type="EMBL" id="GLK10907.1"/>
    </source>
</evidence>